<dbReference type="HAMAP" id="MF_01451">
    <property type="entry name" value="AddA"/>
    <property type="match status" value="1"/>
</dbReference>
<keyword evidence="10 13" id="KW-0413">Isomerase</keyword>
<dbReference type="SUPFAM" id="SSF52980">
    <property type="entry name" value="Restriction endonuclease-like"/>
    <property type="match status" value="1"/>
</dbReference>
<name>A0A318XMA4_9FIRM</name>
<dbReference type="InterPro" id="IPR027417">
    <property type="entry name" value="P-loop_NTPase"/>
</dbReference>
<dbReference type="PANTHER" id="PTHR11070">
    <property type="entry name" value="UVRD / RECB / PCRA DNA HELICASE FAMILY MEMBER"/>
    <property type="match status" value="1"/>
</dbReference>
<dbReference type="PANTHER" id="PTHR11070:SF48">
    <property type="entry name" value="ATP-DEPENDENT HELICASE_NUCLEASE SUBUNIT A"/>
    <property type="match status" value="1"/>
</dbReference>
<comment type="function">
    <text evidence="13">The heterodimer acts as both an ATP-dependent DNA helicase and an ATP-dependent, dual-direction single-stranded exonuclease. Recognizes the chi site generating a DNA molecule suitable for the initiation of homologous recombination. The AddA nuclease domain is required for chi fragment generation; this subunit has the helicase and 3' -&gt; 5' nuclease activities.</text>
</comment>
<evidence type="ECO:0000256" key="11">
    <source>
        <dbReference type="ARBA" id="ARBA00034617"/>
    </source>
</evidence>
<accession>A0A318XMA4</accession>
<keyword evidence="2 13" id="KW-0547">Nucleotide-binding</keyword>
<dbReference type="Pfam" id="PF00580">
    <property type="entry name" value="UvrD-helicase"/>
    <property type="match status" value="1"/>
</dbReference>
<dbReference type="GO" id="GO:0005524">
    <property type="term" value="F:ATP binding"/>
    <property type="evidence" value="ECO:0007669"/>
    <property type="project" value="UniProtKB-UniRule"/>
</dbReference>
<sequence length="1273" mass="145382">MPEMKWTKEQYAAITENNCNLLVAAAAGAGKTAVLVERIIQKIIDEKTPVDIDSLLVVTFTNAAATEMRERIGAAISKAIEGNKAVKSMQRQLALLSKASITTIHSFCLEVIRNNFQSIDIDPKFRILDETEAALLKSEALDELFEEIYENEENNEDFFELLESYGSNRDDRRIQELVLNIYGFVQSCPWPQKWLDKQIESYKLDLEMDFADTVWGKILLEAVKMRLEGLRDIMEQACSRLKFALGLEKYLPVFEEDADALCSLLNIFDAAVRKDIHGNEGAISSAWDRIHDCLVNIEFGTLPRCAKEADKQVQEEVRKIRDELKAYIRNLKEEVFLFRSQEIISDLSKMYPVLKCLTRLVSAFENKYAVKKNQRASVDFNDLEHFCLKILSGTDEEGNLCPTEAAKAYKEKYSEILVDEYQDSNSVQEIIINMISKEDAGTPNVFMVGDVKQSIYRFRQARPELFLDKYNSYSGQEKGLYRKILLFKNFRSRKEVIDGVNLIFKQIMSEGVSELDYTDSEKLNPAAVFPANNEEGRKTGGKVELHLIETASSNDSAGEALENGGYEEETDMSENNDEAEILDNLQKEARVVADRIAELLRPDGKGRKFSVLDKKTNKYRDLQFKDIVILLRTTKNWTDVFTEELMKSGIPTFADTGNGFFKTPEIQVILSLLQIIDNPYQDIPLLSVLRSPIAGFSTGDLAELRLADRKSSLFEALNVLASGEKESSLKARNFLGKLKEWRDMSMYMSTHKLIWQLYNDTGYFSIAGAMHDGERKQANLRVLFERALQFESTSYKGLFNFISFIDKLKTNKGDMGSAKILGENDNVVRLMSIHKSKGLEFPVVFLCGCGKKFNFQDMYKGILLHQELGFGPDFVDYKRRIKYPSAPKLAIGQRLKTETLSEEMRILYVGMTRAREKLIITGAVNSLEKSAKKWLDLSRAKQEKFPAYDILKAQNYLDWLCPSIMRHCSYDSLKGEGFFFKEAAVPEVLSGVRLHSSGEEIPWDLSAHNGREAAAPIVVRQEENHIDTAEWLKSDNRADLISINEIKRRLNWKYQYGSFASIPSKISVTEIKRFFNINNEGEDTPINKQSSIKKPLFLQEKKGLSSAEKGTVMHFVMQHIDFNNKNIENQLAGMVKLELITQKQAEAVEVGKISEFVLSPICRRMLASGRFYREVPFNIELPFEELYPAAEVNITEENILLQGVVDCYFEEEDKIILIDYKTDYISKGSSLEEIKKKYGIQLSYYSRALEMLTGLQVSERYVYLFYTGELLEM</sequence>
<keyword evidence="1 13" id="KW-0540">Nuclease</keyword>
<dbReference type="Gene3D" id="3.40.50.300">
    <property type="entry name" value="P-loop containing nucleotide triphosphate hydrolases"/>
    <property type="match status" value="4"/>
</dbReference>
<dbReference type="InterPro" id="IPR014016">
    <property type="entry name" value="UvrD-like_ATP-bd"/>
</dbReference>
<evidence type="ECO:0000256" key="12">
    <source>
        <dbReference type="ARBA" id="ARBA00048988"/>
    </source>
</evidence>
<dbReference type="RefSeq" id="WP_110462016.1">
    <property type="nucleotide sequence ID" value="NZ_QKMR01000010.1"/>
</dbReference>
<dbReference type="EMBL" id="QKMR01000010">
    <property type="protein sequence ID" value="PYG87613.1"/>
    <property type="molecule type" value="Genomic_DNA"/>
</dbReference>
<keyword evidence="6 13" id="KW-0269">Exonuclease</keyword>
<comment type="cofactor">
    <cofactor evidence="13">
        <name>Mg(2+)</name>
        <dbReference type="ChEBI" id="CHEBI:18420"/>
    </cofactor>
</comment>
<evidence type="ECO:0000256" key="3">
    <source>
        <dbReference type="ARBA" id="ARBA00022763"/>
    </source>
</evidence>
<keyword evidence="8 13" id="KW-0238">DNA-binding</keyword>
<dbReference type="InterPro" id="IPR038726">
    <property type="entry name" value="PDDEXK_AddAB-type"/>
</dbReference>
<dbReference type="NCBIfam" id="TIGR02785">
    <property type="entry name" value="addA_Gpos"/>
    <property type="match status" value="1"/>
</dbReference>
<proteinExistence type="inferred from homology"/>
<dbReference type="Proteomes" id="UP000248132">
    <property type="component" value="Unassembled WGS sequence"/>
</dbReference>
<comment type="subunit">
    <text evidence="13">Heterodimer of AddA and AddB/RexB.</text>
</comment>
<protein>
    <recommendedName>
        <fullName evidence="13">ATP-dependent helicase/nuclease subunit A</fullName>
        <ecNumber evidence="13">3.1.-.-</ecNumber>
        <ecNumber evidence="13">5.6.2.4</ecNumber>
    </recommendedName>
    <alternativeName>
        <fullName evidence="13">ATP-dependent helicase/nuclease AddA</fullName>
    </alternativeName>
    <alternativeName>
        <fullName evidence="13">DNA 3'-5' helicase AddA</fullName>
    </alternativeName>
</protein>
<comment type="similarity">
    <text evidence="13">Belongs to the helicase family. AddA subfamily.</text>
</comment>
<dbReference type="InterPro" id="IPR014017">
    <property type="entry name" value="DNA_helicase_UvrD-like_C"/>
</dbReference>
<reference evidence="18 19" key="1">
    <citation type="submission" date="2018-06" db="EMBL/GenBank/DDBJ databases">
        <title>Genomic Encyclopedia of Type Strains, Phase I: the one thousand microbial genomes (KMG-I) project.</title>
        <authorList>
            <person name="Kyrpides N."/>
        </authorList>
    </citation>
    <scope>NUCLEOTIDE SEQUENCE [LARGE SCALE GENOMIC DNA]</scope>
    <source>
        <strain evidence="18 19">DSM 19573</strain>
    </source>
</reference>
<evidence type="ECO:0000256" key="6">
    <source>
        <dbReference type="ARBA" id="ARBA00022839"/>
    </source>
</evidence>
<feature type="domain" description="UvrD-like helicase ATP-binding" evidence="16">
    <location>
        <begin position="4"/>
        <end position="493"/>
    </location>
</feature>
<dbReference type="PROSITE" id="PS51217">
    <property type="entry name" value="UVRD_HELICASE_CTER"/>
    <property type="match status" value="1"/>
</dbReference>
<evidence type="ECO:0000256" key="13">
    <source>
        <dbReference type="HAMAP-Rule" id="MF_01451"/>
    </source>
</evidence>
<evidence type="ECO:0000256" key="2">
    <source>
        <dbReference type="ARBA" id="ARBA00022741"/>
    </source>
</evidence>
<keyword evidence="9 13" id="KW-0234">DNA repair</keyword>
<evidence type="ECO:0000259" key="17">
    <source>
        <dbReference type="PROSITE" id="PS51217"/>
    </source>
</evidence>
<keyword evidence="3 13" id="KW-0227">DNA damage</keyword>
<evidence type="ECO:0000256" key="15">
    <source>
        <dbReference type="SAM" id="MobiDB-lite"/>
    </source>
</evidence>
<dbReference type="InterPro" id="IPR000212">
    <property type="entry name" value="DNA_helicase_UvrD/REP"/>
</dbReference>
<dbReference type="InterPro" id="IPR011604">
    <property type="entry name" value="PDDEXK-like_dom_sf"/>
</dbReference>
<evidence type="ECO:0000256" key="1">
    <source>
        <dbReference type="ARBA" id="ARBA00022722"/>
    </source>
</evidence>
<dbReference type="GO" id="GO:0005829">
    <property type="term" value="C:cytosol"/>
    <property type="evidence" value="ECO:0007669"/>
    <property type="project" value="TreeGrafter"/>
</dbReference>
<keyword evidence="7 13" id="KW-0067">ATP-binding</keyword>
<gene>
    <name evidence="13" type="primary">addA</name>
    <name evidence="18" type="ORF">LY28_01985</name>
</gene>
<dbReference type="GO" id="GO:0033202">
    <property type="term" value="C:DNA helicase complex"/>
    <property type="evidence" value="ECO:0007669"/>
    <property type="project" value="TreeGrafter"/>
</dbReference>
<keyword evidence="5 13" id="KW-0347">Helicase</keyword>
<dbReference type="GO" id="GO:0000724">
    <property type="term" value="P:double-strand break repair via homologous recombination"/>
    <property type="evidence" value="ECO:0007669"/>
    <property type="project" value="UniProtKB-UniRule"/>
</dbReference>
<evidence type="ECO:0000313" key="19">
    <source>
        <dbReference type="Proteomes" id="UP000248132"/>
    </source>
</evidence>
<evidence type="ECO:0000256" key="10">
    <source>
        <dbReference type="ARBA" id="ARBA00023235"/>
    </source>
</evidence>
<dbReference type="OrthoDB" id="9810135at2"/>
<organism evidence="18 19">
    <name type="scientific">Ruminiclostridium sufflavum DSM 19573</name>
    <dbReference type="NCBI Taxonomy" id="1121337"/>
    <lineage>
        <taxon>Bacteria</taxon>
        <taxon>Bacillati</taxon>
        <taxon>Bacillota</taxon>
        <taxon>Clostridia</taxon>
        <taxon>Eubacteriales</taxon>
        <taxon>Oscillospiraceae</taxon>
        <taxon>Ruminiclostridium</taxon>
    </lineage>
</organism>
<dbReference type="PROSITE" id="PS51198">
    <property type="entry name" value="UVRD_HELICASE_ATP_BIND"/>
    <property type="match status" value="1"/>
</dbReference>
<dbReference type="GO" id="GO:0016887">
    <property type="term" value="F:ATP hydrolysis activity"/>
    <property type="evidence" value="ECO:0007669"/>
    <property type="project" value="RHEA"/>
</dbReference>
<evidence type="ECO:0000313" key="18">
    <source>
        <dbReference type="EMBL" id="PYG87613.1"/>
    </source>
</evidence>
<dbReference type="Gene3D" id="3.90.320.10">
    <property type="match status" value="1"/>
</dbReference>
<feature type="region of interest" description="Disordered" evidence="15">
    <location>
        <begin position="554"/>
        <end position="573"/>
    </location>
</feature>
<comment type="caution">
    <text evidence="18">The sequence shown here is derived from an EMBL/GenBank/DDBJ whole genome shotgun (WGS) entry which is preliminary data.</text>
</comment>
<feature type="binding site" evidence="14">
    <location>
        <begin position="25"/>
        <end position="32"/>
    </location>
    <ligand>
        <name>ATP</name>
        <dbReference type="ChEBI" id="CHEBI:30616"/>
    </ligand>
</feature>
<dbReference type="FunFam" id="3.40.50.300:FF:001236">
    <property type="entry name" value="ATP-dependent helicase/nuclease subunit A"/>
    <property type="match status" value="1"/>
</dbReference>
<dbReference type="Pfam" id="PF12705">
    <property type="entry name" value="PDDEXK_1"/>
    <property type="match status" value="1"/>
</dbReference>
<dbReference type="AlphaFoldDB" id="A0A318XMA4"/>
<dbReference type="EC" id="5.6.2.4" evidence="13"/>
<dbReference type="GO" id="GO:0003690">
    <property type="term" value="F:double-stranded DNA binding"/>
    <property type="evidence" value="ECO:0007669"/>
    <property type="project" value="UniProtKB-UniRule"/>
</dbReference>
<feature type="domain" description="UvrD-like helicase C-terminal" evidence="17">
    <location>
        <begin position="546"/>
        <end position="838"/>
    </location>
</feature>
<dbReference type="EC" id="3.1.-.-" evidence="13"/>
<comment type="catalytic activity">
    <reaction evidence="11 13">
        <text>Couples ATP hydrolysis with the unwinding of duplex DNA by translocating in the 3'-5' direction.</text>
        <dbReference type="EC" id="5.6.2.4"/>
    </reaction>
</comment>
<dbReference type="InterPro" id="IPR014152">
    <property type="entry name" value="AddA"/>
</dbReference>
<dbReference type="GO" id="GO:0008408">
    <property type="term" value="F:3'-5' exonuclease activity"/>
    <property type="evidence" value="ECO:0007669"/>
    <property type="project" value="UniProtKB-UniRule"/>
</dbReference>
<evidence type="ECO:0000256" key="4">
    <source>
        <dbReference type="ARBA" id="ARBA00022801"/>
    </source>
</evidence>
<comment type="catalytic activity">
    <reaction evidence="12 13">
        <text>ATP + H2O = ADP + phosphate + H(+)</text>
        <dbReference type="Rhea" id="RHEA:13065"/>
        <dbReference type="ChEBI" id="CHEBI:15377"/>
        <dbReference type="ChEBI" id="CHEBI:15378"/>
        <dbReference type="ChEBI" id="CHEBI:30616"/>
        <dbReference type="ChEBI" id="CHEBI:43474"/>
        <dbReference type="ChEBI" id="CHEBI:456216"/>
        <dbReference type="EC" id="5.6.2.4"/>
    </reaction>
</comment>
<evidence type="ECO:0000256" key="14">
    <source>
        <dbReference type="PROSITE-ProRule" id="PRU00560"/>
    </source>
</evidence>
<dbReference type="SUPFAM" id="SSF52540">
    <property type="entry name" value="P-loop containing nucleoside triphosphate hydrolases"/>
    <property type="match status" value="1"/>
</dbReference>
<evidence type="ECO:0000259" key="16">
    <source>
        <dbReference type="PROSITE" id="PS51198"/>
    </source>
</evidence>
<dbReference type="Pfam" id="PF13361">
    <property type="entry name" value="UvrD_C"/>
    <property type="match status" value="1"/>
</dbReference>
<keyword evidence="19" id="KW-1185">Reference proteome</keyword>
<evidence type="ECO:0000256" key="5">
    <source>
        <dbReference type="ARBA" id="ARBA00022806"/>
    </source>
</evidence>
<keyword evidence="4 13" id="KW-0378">Hydrolase</keyword>
<evidence type="ECO:0000256" key="9">
    <source>
        <dbReference type="ARBA" id="ARBA00023204"/>
    </source>
</evidence>
<evidence type="ECO:0000256" key="7">
    <source>
        <dbReference type="ARBA" id="ARBA00022840"/>
    </source>
</evidence>
<dbReference type="GO" id="GO:0043138">
    <property type="term" value="F:3'-5' DNA helicase activity"/>
    <property type="evidence" value="ECO:0007669"/>
    <property type="project" value="UniProtKB-UniRule"/>
</dbReference>
<evidence type="ECO:0000256" key="8">
    <source>
        <dbReference type="ARBA" id="ARBA00023125"/>
    </source>
</evidence>
<dbReference type="InterPro" id="IPR011335">
    <property type="entry name" value="Restrct_endonuc-II-like"/>
</dbReference>